<dbReference type="GO" id="GO:0008270">
    <property type="term" value="F:zinc ion binding"/>
    <property type="evidence" value="ECO:0007669"/>
    <property type="project" value="InterPro"/>
</dbReference>
<dbReference type="EMBL" id="CP097509">
    <property type="protein sequence ID" value="URE15945.1"/>
    <property type="molecule type" value="Genomic_DNA"/>
</dbReference>
<evidence type="ECO:0000256" key="1">
    <source>
        <dbReference type="ARBA" id="ARBA00022801"/>
    </source>
</evidence>
<dbReference type="OrthoDB" id="2801544at2759"/>
<dbReference type="PANTHER" id="PTHR45766:SF5">
    <property type="entry name" value="SNF2 DOMAIN-CONTAINING PROTEIN _ HELICASE DOMAIN-CONTAINING PROTEIN _ HNH ENDONUCLEASE DOMAIN-CONTAINING PROTEIN"/>
    <property type="match status" value="1"/>
</dbReference>
<evidence type="ECO:0000259" key="2">
    <source>
        <dbReference type="SMART" id="SM00507"/>
    </source>
</evidence>
<evidence type="ECO:0000313" key="4">
    <source>
        <dbReference type="Proteomes" id="UP001055439"/>
    </source>
</evidence>
<accession>A0A9E7GJP3</accession>
<protein>
    <submittedName>
        <fullName evidence="3">HNH endonuclease</fullName>
    </submittedName>
</protein>
<dbReference type="InterPro" id="IPR003615">
    <property type="entry name" value="HNH_nuc"/>
</dbReference>
<dbReference type="SMART" id="SM00507">
    <property type="entry name" value="HNHc"/>
    <property type="match status" value="1"/>
</dbReference>
<sequence>MTCNYLKLVVHQALFQIENGVCTHCKLDCHELVKCIRPLSKSRRKEYIEKVAPKLAQKKKLLDKLVHEPTEGNAWHADHIIPVYKGGGECSLENMRTLCVACHSEVTMAQQDERRLERMQAKKQLKIAMKELENIKPFNSTADKGGDKQVAEEDPLFVKVPGSVYSRNEQ</sequence>
<keyword evidence="4" id="KW-1185">Reference proteome</keyword>
<dbReference type="Gene3D" id="1.10.30.50">
    <property type="match status" value="1"/>
</dbReference>
<organism evidence="3 4">
    <name type="scientific">Musa troglodytarum</name>
    <name type="common">fe'i banana</name>
    <dbReference type="NCBI Taxonomy" id="320322"/>
    <lineage>
        <taxon>Eukaryota</taxon>
        <taxon>Viridiplantae</taxon>
        <taxon>Streptophyta</taxon>
        <taxon>Embryophyta</taxon>
        <taxon>Tracheophyta</taxon>
        <taxon>Spermatophyta</taxon>
        <taxon>Magnoliopsida</taxon>
        <taxon>Liliopsida</taxon>
        <taxon>Zingiberales</taxon>
        <taxon>Musaceae</taxon>
        <taxon>Musa</taxon>
    </lineage>
</organism>
<name>A0A9E7GJP3_9LILI</name>
<dbReference type="Proteomes" id="UP001055439">
    <property type="component" value="Chromosome 7"/>
</dbReference>
<keyword evidence="1" id="KW-0378">Hydrolase</keyword>
<dbReference type="GO" id="GO:0006281">
    <property type="term" value="P:DNA repair"/>
    <property type="evidence" value="ECO:0007669"/>
    <property type="project" value="TreeGrafter"/>
</dbReference>
<dbReference type="GO" id="GO:0016787">
    <property type="term" value="F:hydrolase activity"/>
    <property type="evidence" value="ECO:0007669"/>
    <property type="project" value="UniProtKB-KW"/>
</dbReference>
<proteinExistence type="predicted"/>
<dbReference type="CDD" id="cd00085">
    <property type="entry name" value="HNHc"/>
    <property type="match status" value="1"/>
</dbReference>
<reference evidence="3" key="1">
    <citation type="submission" date="2022-05" db="EMBL/GenBank/DDBJ databases">
        <title>The Musa troglodytarum L. genome provides insights into the mechanism of non-climacteric behaviour and enrichment of carotenoids.</title>
        <authorList>
            <person name="Wang J."/>
        </authorList>
    </citation>
    <scope>NUCLEOTIDE SEQUENCE</scope>
    <source>
        <tissue evidence="3">Leaf</tissue>
    </source>
</reference>
<dbReference type="PANTHER" id="PTHR45766">
    <property type="entry name" value="DNA ANNEALING HELICASE AND ENDONUCLEASE ZRANB3 FAMILY MEMBER"/>
    <property type="match status" value="1"/>
</dbReference>
<dbReference type="AlphaFoldDB" id="A0A9E7GJP3"/>
<dbReference type="Pfam" id="PF01844">
    <property type="entry name" value="HNH"/>
    <property type="match status" value="1"/>
</dbReference>
<dbReference type="GO" id="GO:0043596">
    <property type="term" value="C:nuclear replication fork"/>
    <property type="evidence" value="ECO:0007669"/>
    <property type="project" value="TreeGrafter"/>
</dbReference>
<dbReference type="InterPro" id="IPR002711">
    <property type="entry name" value="HNH"/>
</dbReference>
<evidence type="ECO:0000313" key="3">
    <source>
        <dbReference type="EMBL" id="URE15945.1"/>
    </source>
</evidence>
<keyword evidence="3" id="KW-0255">Endonuclease</keyword>
<dbReference type="GO" id="GO:0004520">
    <property type="term" value="F:DNA endonuclease activity"/>
    <property type="evidence" value="ECO:0007669"/>
    <property type="project" value="TreeGrafter"/>
</dbReference>
<feature type="domain" description="HNH nuclease" evidence="2">
    <location>
        <begin position="56"/>
        <end position="104"/>
    </location>
</feature>
<dbReference type="GO" id="GO:0031297">
    <property type="term" value="P:replication fork processing"/>
    <property type="evidence" value="ECO:0007669"/>
    <property type="project" value="TreeGrafter"/>
</dbReference>
<gene>
    <name evidence="3" type="ORF">MUK42_03678</name>
</gene>
<dbReference type="GO" id="GO:0003676">
    <property type="term" value="F:nucleic acid binding"/>
    <property type="evidence" value="ECO:0007669"/>
    <property type="project" value="InterPro"/>
</dbReference>
<keyword evidence="3" id="KW-0540">Nuclease</keyword>